<dbReference type="Gene3D" id="3.90.1720.10">
    <property type="entry name" value="endopeptidase domain like (from Nostoc punctiforme)"/>
    <property type="match status" value="1"/>
</dbReference>
<dbReference type="PROSITE" id="PS51934">
    <property type="entry name" value="LRAT"/>
    <property type="match status" value="1"/>
</dbReference>
<dbReference type="GO" id="GO:0008970">
    <property type="term" value="F:phospholipase A1 activity"/>
    <property type="evidence" value="ECO:0007669"/>
    <property type="project" value="TreeGrafter"/>
</dbReference>
<evidence type="ECO:0000256" key="2">
    <source>
        <dbReference type="ARBA" id="ARBA00022679"/>
    </source>
</evidence>
<organism evidence="7 8">
    <name type="scientific">Clupea harengus</name>
    <name type="common">Atlantic herring</name>
    <dbReference type="NCBI Taxonomy" id="7950"/>
    <lineage>
        <taxon>Eukaryota</taxon>
        <taxon>Metazoa</taxon>
        <taxon>Chordata</taxon>
        <taxon>Craniata</taxon>
        <taxon>Vertebrata</taxon>
        <taxon>Euteleostomi</taxon>
        <taxon>Actinopterygii</taxon>
        <taxon>Neopterygii</taxon>
        <taxon>Teleostei</taxon>
        <taxon>Clupei</taxon>
        <taxon>Clupeiformes</taxon>
        <taxon>Clupeoidei</taxon>
        <taxon>Clupeidae</taxon>
        <taxon>Clupea</taxon>
    </lineage>
</organism>
<keyword evidence="7" id="KW-1185">Reference proteome</keyword>
<evidence type="ECO:0000259" key="6">
    <source>
        <dbReference type="PROSITE" id="PS51934"/>
    </source>
</evidence>
<keyword evidence="5" id="KW-0472">Membrane</keyword>
<dbReference type="PANTHER" id="PTHR13943:SF31">
    <property type="entry name" value="PHOSPHOLIPASE A AND ACYLTRANSFERASE 3"/>
    <property type="match status" value="1"/>
</dbReference>
<keyword evidence="4" id="KW-0443">Lipid metabolism</keyword>
<dbReference type="RefSeq" id="XP_031443048.1">
    <property type="nucleotide sequence ID" value="XM_031587188.1"/>
</dbReference>
<gene>
    <name evidence="8" type="primary">LOC105912283</name>
</gene>
<dbReference type="InterPro" id="IPR051496">
    <property type="entry name" value="H-rev107_PLA/AT"/>
</dbReference>
<dbReference type="GO" id="GO:0016410">
    <property type="term" value="F:N-acyltransferase activity"/>
    <property type="evidence" value="ECO:0007669"/>
    <property type="project" value="TreeGrafter"/>
</dbReference>
<accession>A0A6P8GX48</accession>
<dbReference type="GO" id="GO:0004623">
    <property type="term" value="F:phospholipase A2 activity"/>
    <property type="evidence" value="ECO:0007669"/>
    <property type="project" value="TreeGrafter"/>
</dbReference>
<feature type="domain" description="LRAT" evidence="6">
    <location>
        <begin position="15"/>
        <end position="131"/>
    </location>
</feature>
<dbReference type="InterPro" id="IPR007053">
    <property type="entry name" value="LRAT_dom"/>
</dbReference>
<feature type="transmembrane region" description="Helical" evidence="5">
    <location>
        <begin position="139"/>
        <end position="160"/>
    </location>
</feature>
<dbReference type="PANTHER" id="PTHR13943">
    <property type="entry name" value="HRAS-LIKE SUPPRESSOR - RELATED"/>
    <property type="match status" value="1"/>
</dbReference>
<keyword evidence="5" id="KW-1133">Transmembrane helix</keyword>
<dbReference type="KEGG" id="char:105912283"/>
<reference evidence="8" key="1">
    <citation type="submission" date="2025-08" db="UniProtKB">
        <authorList>
            <consortium name="RefSeq"/>
        </authorList>
    </citation>
    <scope>IDENTIFICATION</scope>
</reference>
<dbReference type="OrthoDB" id="421951at2759"/>
<dbReference type="Pfam" id="PF04970">
    <property type="entry name" value="LRAT"/>
    <property type="match status" value="1"/>
</dbReference>
<dbReference type="GeneID" id="105912283"/>
<keyword evidence="3" id="KW-0378">Hydrolase</keyword>
<evidence type="ECO:0000313" key="8">
    <source>
        <dbReference type="RefSeq" id="XP_031443048.1"/>
    </source>
</evidence>
<dbReference type="AlphaFoldDB" id="A0A6P8GX48"/>
<keyword evidence="5" id="KW-0812">Transmembrane</keyword>
<evidence type="ECO:0000313" key="7">
    <source>
        <dbReference type="Proteomes" id="UP000515152"/>
    </source>
</evidence>
<evidence type="ECO:0000256" key="5">
    <source>
        <dbReference type="SAM" id="Phobius"/>
    </source>
</evidence>
<proteinExistence type="inferred from homology"/>
<dbReference type="GO" id="GO:0005737">
    <property type="term" value="C:cytoplasm"/>
    <property type="evidence" value="ECO:0007669"/>
    <property type="project" value="TreeGrafter"/>
</dbReference>
<evidence type="ECO:0000256" key="1">
    <source>
        <dbReference type="ARBA" id="ARBA00007824"/>
    </source>
</evidence>
<evidence type="ECO:0000256" key="3">
    <source>
        <dbReference type="ARBA" id="ARBA00022801"/>
    </source>
</evidence>
<evidence type="ECO:0000256" key="4">
    <source>
        <dbReference type="ARBA" id="ARBA00023098"/>
    </source>
</evidence>
<dbReference type="GO" id="GO:0070292">
    <property type="term" value="P:N-acylphosphatidylethanolamine metabolic process"/>
    <property type="evidence" value="ECO:0007669"/>
    <property type="project" value="TreeGrafter"/>
</dbReference>
<comment type="similarity">
    <text evidence="1">Belongs to the H-rev107 family.</text>
</comment>
<name>A0A6P8GX48_CLUHA</name>
<keyword evidence="2" id="KW-0808">Transferase</keyword>
<protein>
    <submittedName>
        <fullName evidence="8">Phospholipase A and acyltransferase 3-like</fullName>
    </submittedName>
</protein>
<sequence>MAPTLFDKKPDIGDLIEIFRGTYQHWAIYIGDGHVIHLAAPTEQAGDGAYSMMSMMCDRAVVKKEGLMDVVGTDEWKINNLLDKKYEPRPAHVIIQEAESFLNQELPYCVFRGNCEHFATELRYGKAQSRQVRCAVRTAVAAGVGVGLVMAAIGVVVAVANRGGGSKEKESKR</sequence>
<dbReference type="Proteomes" id="UP000515152">
    <property type="component" value="Chromosome 20"/>
</dbReference>